<dbReference type="AlphaFoldDB" id="A0A2V2Y9M8"/>
<evidence type="ECO:0000313" key="1">
    <source>
        <dbReference type="EMBL" id="PWV87628.1"/>
    </source>
</evidence>
<gene>
    <name evidence="1" type="ORF">DFQ01_1602</name>
</gene>
<accession>A0A2V2Y9M8</accession>
<dbReference type="EMBL" id="QGTQ01000060">
    <property type="protein sequence ID" value="PWV87628.1"/>
    <property type="molecule type" value="Genomic_DNA"/>
</dbReference>
<sequence>MGTWGYGIFEDDFTLDIKDLTNSYLDEGVSIDQAVARLLNLFSEELKDEDDGPLVYFAISSILLDRDDLREDIKEKALFHIEHGEHLRAWKDAGLFKYLSRKKVLNKLKKRLLVAESREQQTDIDSEDLKDDRFKPGVARYYVYHLINHKTGKPYYVGSTINLELRTKYFQINPIRKH</sequence>
<evidence type="ECO:0000313" key="2">
    <source>
        <dbReference type="Proteomes" id="UP000246635"/>
    </source>
</evidence>
<comment type="caution">
    <text evidence="1">The sequence shown here is derived from an EMBL/GenBank/DDBJ whole genome shotgun (WGS) entry which is preliminary data.</text>
</comment>
<dbReference type="RefSeq" id="WP_110047696.1">
    <property type="nucleotide sequence ID" value="NZ_CP054612.1"/>
</dbReference>
<reference evidence="1 2" key="1">
    <citation type="submission" date="2018-05" db="EMBL/GenBank/DDBJ databases">
        <title>Genomic Encyclopedia of Type Strains, Phase III (KMG-III): the genomes of soil and plant-associated and newly described type strains.</title>
        <authorList>
            <person name="Whitman W."/>
        </authorList>
    </citation>
    <scope>NUCLEOTIDE SEQUENCE [LARGE SCALE GENOMIC DNA]</scope>
    <source>
        <strain evidence="1 2">CECT 5696</strain>
    </source>
</reference>
<name>A0A2V2Y9M8_9BACL</name>
<evidence type="ECO:0008006" key="3">
    <source>
        <dbReference type="Google" id="ProtNLM"/>
    </source>
</evidence>
<protein>
    <recommendedName>
        <fullName evidence="3">GIY-YIG domain-containing protein</fullName>
    </recommendedName>
</protein>
<proteinExistence type="predicted"/>
<keyword evidence="2" id="KW-1185">Reference proteome</keyword>
<organism evidence="1 2">
    <name type="scientific">Paenibacillus cellulosilyticus</name>
    <dbReference type="NCBI Taxonomy" id="375489"/>
    <lineage>
        <taxon>Bacteria</taxon>
        <taxon>Bacillati</taxon>
        <taxon>Bacillota</taxon>
        <taxon>Bacilli</taxon>
        <taxon>Bacillales</taxon>
        <taxon>Paenibacillaceae</taxon>
        <taxon>Paenibacillus</taxon>
    </lineage>
</organism>
<dbReference type="Proteomes" id="UP000246635">
    <property type="component" value="Unassembled WGS sequence"/>
</dbReference>
<dbReference type="OrthoDB" id="362700at2"/>